<keyword evidence="1" id="KW-1133">Transmembrane helix</keyword>
<organism evidence="2 3">
    <name type="scientific">Glycomyces algeriensis</name>
    <dbReference type="NCBI Taxonomy" id="256037"/>
    <lineage>
        <taxon>Bacteria</taxon>
        <taxon>Bacillati</taxon>
        <taxon>Actinomycetota</taxon>
        <taxon>Actinomycetes</taxon>
        <taxon>Glycomycetales</taxon>
        <taxon>Glycomycetaceae</taxon>
        <taxon>Glycomyces</taxon>
    </lineage>
</organism>
<dbReference type="AlphaFoldDB" id="A0A9W6LFB1"/>
<keyword evidence="1" id="KW-0472">Membrane</keyword>
<gene>
    <name evidence="2" type="ORF">GALLR39Z86_07400</name>
</gene>
<dbReference type="Proteomes" id="UP001144313">
    <property type="component" value="Unassembled WGS sequence"/>
</dbReference>
<reference evidence="2" key="1">
    <citation type="submission" date="2022-12" db="EMBL/GenBank/DDBJ databases">
        <title>Reference genome sequencing for broad-spectrum identification of bacterial and archaeal isolates by mass spectrometry.</title>
        <authorList>
            <person name="Sekiguchi Y."/>
            <person name="Tourlousse D.M."/>
        </authorList>
    </citation>
    <scope>NUCLEOTIDE SEQUENCE</scope>
    <source>
        <strain evidence="2">LLR39Z86</strain>
    </source>
</reference>
<keyword evidence="3" id="KW-1185">Reference proteome</keyword>
<feature type="transmembrane region" description="Helical" evidence="1">
    <location>
        <begin position="169"/>
        <end position="187"/>
    </location>
</feature>
<name>A0A9W6LFB1_9ACTN</name>
<feature type="transmembrane region" description="Helical" evidence="1">
    <location>
        <begin position="61"/>
        <end position="82"/>
    </location>
</feature>
<protein>
    <submittedName>
        <fullName evidence="2">Uncharacterized protein</fullName>
    </submittedName>
</protein>
<feature type="transmembrane region" description="Helical" evidence="1">
    <location>
        <begin position="89"/>
        <end position="109"/>
    </location>
</feature>
<accession>A0A9W6LFB1</accession>
<evidence type="ECO:0000313" key="2">
    <source>
        <dbReference type="EMBL" id="GLI40890.1"/>
    </source>
</evidence>
<evidence type="ECO:0000313" key="3">
    <source>
        <dbReference type="Proteomes" id="UP001144313"/>
    </source>
</evidence>
<comment type="caution">
    <text evidence="2">The sequence shown here is derived from an EMBL/GenBank/DDBJ whole genome shotgun (WGS) entry which is preliminary data.</text>
</comment>
<dbReference type="RefSeq" id="WP_270118134.1">
    <property type="nucleotide sequence ID" value="NZ_BAAAOL010000016.1"/>
</dbReference>
<sequence length="189" mass="19398">MAEPLRSRMLPAARVLFVFALGIVWICTLDELVMSEAALCVAPDSSAGCADSNHALTTRNALWLGPVFLGGPLIAAAAWTALTPRGRRMAPACVLFAVIGLCAGPTLFFDAHFGAASCAAEVERYCGSRTPTASALKEIAASVGLVGGPAAIAAIAYRSGRSNLGRMFVAAAIAAAVFVLIKTAAAIEF</sequence>
<evidence type="ECO:0000256" key="1">
    <source>
        <dbReference type="SAM" id="Phobius"/>
    </source>
</evidence>
<dbReference type="EMBL" id="BSDT01000001">
    <property type="protein sequence ID" value="GLI40890.1"/>
    <property type="molecule type" value="Genomic_DNA"/>
</dbReference>
<feature type="transmembrane region" description="Helical" evidence="1">
    <location>
        <begin position="139"/>
        <end position="157"/>
    </location>
</feature>
<keyword evidence="1" id="KW-0812">Transmembrane</keyword>
<proteinExistence type="predicted"/>